<reference evidence="3" key="2">
    <citation type="submission" date="2024-10" db="UniProtKB">
        <authorList>
            <consortium name="EnsemblProtists"/>
        </authorList>
    </citation>
    <scope>IDENTIFICATION</scope>
</reference>
<dbReference type="PANTHER" id="PTHR12482:SF62">
    <property type="entry name" value="LIPASE ROG1-RELATED"/>
    <property type="match status" value="1"/>
</dbReference>
<sequence>MAFLHRRLLQGGHGRLHVLSAATAGDQTDGIDAAGLRVAREIEAACDAIGPSGSLSVVAHSNGGLVGRWALGELLEPATEARGLLERWRPQLFLTLASPHLGVFPFGLFWSERLVRRVASLGYFGTAGRQLALLDSGSGNGETAATPLLLALAEPRGRYVSALRRFERRVAVANRTNEEEGPVGAAASTRRRSSVHARMLRGLRSAGEWRRVDVDFGLRGALGWAHWLVAGVSLPLPERSAAPSSDFHFAATASPGVGSAPAGGGAAERGAHRSPRLKVRSAVTAGVRWVVSAVGQADALAEIANLALRITKGATLAETVDRAVRELGMESSVASLNLMQKVDACLATVGLAPSVSYESFMFGDVGGGGMPIRGGAALSGRRGRFSNWGGWGGWGGGWGGRGSWGPNGGFGGLRRGSAAERALGRVSGDAQWAYPATESRQDAAAPGSQAAPASQASAEAPQATAAQGCGVSGMGGAGGAGGPPGMLGGVAQGMARTGGPPLGMGGGWWPGMEGGGPPFGLGGPPAGLMMGSLAAREVSPAGGRSELVDQLLEENKRLQEPLGSSILFALFCLVVVDPVASSISLWHSSRYKTYSPKL</sequence>
<dbReference type="RefSeq" id="XP_005758942.1">
    <property type="nucleotide sequence ID" value="XM_005758885.1"/>
</dbReference>
<protein>
    <recommendedName>
        <fullName evidence="2">DUF676 domain-containing protein</fullName>
    </recommendedName>
</protein>
<keyword evidence="4" id="KW-1185">Reference proteome</keyword>
<evidence type="ECO:0000259" key="2">
    <source>
        <dbReference type="Pfam" id="PF05057"/>
    </source>
</evidence>
<organism evidence="3 4">
    <name type="scientific">Emiliania huxleyi (strain CCMP1516)</name>
    <dbReference type="NCBI Taxonomy" id="280463"/>
    <lineage>
        <taxon>Eukaryota</taxon>
        <taxon>Haptista</taxon>
        <taxon>Haptophyta</taxon>
        <taxon>Prymnesiophyceae</taxon>
        <taxon>Isochrysidales</taxon>
        <taxon>Noelaerhabdaceae</taxon>
        <taxon>Emiliania</taxon>
    </lineage>
</organism>
<accession>A0A0D3I5H8</accession>
<feature type="region of interest" description="Disordered" evidence="1">
    <location>
        <begin position="437"/>
        <end position="461"/>
    </location>
</feature>
<dbReference type="Gene3D" id="3.40.50.1820">
    <property type="entry name" value="alpha/beta hydrolase"/>
    <property type="match status" value="1"/>
</dbReference>
<evidence type="ECO:0000256" key="1">
    <source>
        <dbReference type="SAM" id="MobiDB-lite"/>
    </source>
</evidence>
<dbReference type="KEGG" id="ehx:EMIHUDRAFT_218964"/>
<dbReference type="eggNOG" id="KOG4372">
    <property type="taxonomic scope" value="Eukaryota"/>
</dbReference>
<feature type="domain" description="DUF676" evidence="2">
    <location>
        <begin position="19"/>
        <end position="182"/>
    </location>
</feature>
<dbReference type="AlphaFoldDB" id="A0A0D3I5H8"/>
<dbReference type="PaxDb" id="2903-EOD06513"/>
<dbReference type="HOGENOM" id="CLU_456686_0_0_1"/>
<dbReference type="SUPFAM" id="SSF53474">
    <property type="entry name" value="alpha/beta-Hydrolases"/>
    <property type="match status" value="1"/>
</dbReference>
<dbReference type="Proteomes" id="UP000013827">
    <property type="component" value="Unassembled WGS sequence"/>
</dbReference>
<reference evidence="4" key="1">
    <citation type="journal article" date="2013" name="Nature">
        <title>Pan genome of the phytoplankton Emiliania underpins its global distribution.</title>
        <authorList>
            <person name="Read B.A."/>
            <person name="Kegel J."/>
            <person name="Klute M.J."/>
            <person name="Kuo A."/>
            <person name="Lefebvre S.C."/>
            <person name="Maumus F."/>
            <person name="Mayer C."/>
            <person name="Miller J."/>
            <person name="Monier A."/>
            <person name="Salamov A."/>
            <person name="Young J."/>
            <person name="Aguilar M."/>
            <person name="Claverie J.M."/>
            <person name="Frickenhaus S."/>
            <person name="Gonzalez K."/>
            <person name="Herman E.K."/>
            <person name="Lin Y.C."/>
            <person name="Napier J."/>
            <person name="Ogata H."/>
            <person name="Sarno A.F."/>
            <person name="Shmutz J."/>
            <person name="Schroeder D."/>
            <person name="de Vargas C."/>
            <person name="Verret F."/>
            <person name="von Dassow P."/>
            <person name="Valentin K."/>
            <person name="Van de Peer Y."/>
            <person name="Wheeler G."/>
            <person name="Dacks J.B."/>
            <person name="Delwiche C.F."/>
            <person name="Dyhrman S.T."/>
            <person name="Glockner G."/>
            <person name="John U."/>
            <person name="Richards T."/>
            <person name="Worden A.Z."/>
            <person name="Zhang X."/>
            <person name="Grigoriev I.V."/>
            <person name="Allen A.E."/>
            <person name="Bidle K."/>
            <person name="Borodovsky M."/>
            <person name="Bowler C."/>
            <person name="Brownlee C."/>
            <person name="Cock J.M."/>
            <person name="Elias M."/>
            <person name="Gladyshev V.N."/>
            <person name="Groth M."/>
            <person name="Guda C."/>
            <person name="Hadaegh A."/>
            <person name="Iglesias-Rodriguez M.D."/>
            <person name="Jenkins J."/>
            <person name="Jones B.M."/>
            <person name="Lawson T."/>
            <person name="Leese F."/>
            <person name="Lindquist E."/>
            <person name="Lobanov A."/>
            <person name="Lomsadze A."/>
            <person name="Malik S.B."/>
            <person name="Marsh M.E."/>
            <person name="Mackinder L."/>
            <person name="Mock T."/>
            <person name="Mueller-Roeber B."/>
            <person name="Pagarete A."/>
            <person name="Parker M."/>
            <person name="Probert I."/>
            <person name="Quesneville H."/>
            <person name="Raines C."/>
            <person name="Rensing S.A."/>
            <person name="Riano-Pachon D.M."/>
            <person name="Richier S."/>
            <person name="Rokitta S."/>
            <person name="Shiraiwa Y."/>
            <person name="Soanes D.M."/>
            <person name="van der Giezen M."/>
            <person name="Wahlund T.M."/>
            <person name="Williams B."/>
            <person name="Wilson W."/>
            <person name="Wolfe G."/>
            <person name="Wurch L.L."/>
        </authorList>
    </citation>
    <scope>NUCLEOTIDE SEQUENCE</scope>
</reference>
<evidence type="ECO:0000313" key="4">
    <source>
        <dbReference type="Proteomes" id="UP000013827"/>
    </source>
</evidence>
<proteinExistence type="predicted"/>
<feature type="compositionally biased region" description="Low complexity" evidence="1">
    <location>
        <begin position="443"/>
        <end position="461"/>
    </location>
</feature>
<dbReference type="PANTHER" id="PTHR12482">
    <property type="entry name" value="LIPASE ROG1-RELATED-RELATED"/>
    <property type="match status" value="1"/>
</dbReference>
<dbReference type="GeneID" id="17252686"/>
<dbReference type="InterPro" id="IPR007751">
    <property type="entry name" value="DUF676_lipase-like"/>
</dbReference>
<dbReference type="EnsemblProtists" id="EOD06513">
    <property type="protein sequence ID" value="EOD06513"/>
    <property type="gene ID" value="EMIHUDRAFT_218964"/>
</dbReference>
<evidence type="ECO:0000313" key="3">
    <source>
        <dbReference type="EnsemblProtists" id="EOD06513"/>
    </source>
</evidence>
<dbReference type="InterPro" id="IPR029058">
    <property type="entry name" value="AB_hydrolase_fold"/>
</dbReference>
<dbReference type="InterPro" id="IPR044294">
    <property type="entry name" value="Lipase-like"/>
</dbReference>
<dbReference type="Pfam" id="PF05057">
    <property type="entry name" value="DUF676"/>
    <property type="match status" value="1"/>
</dbReference>
<name>A0A0D3I5H8_EMIH1</name>